<evidence type="ECO:0000256" key="9">
    <source>
        <dbReference type="ARBA" id="ARBA00022909"/>
    </source>
</evidence>
<comment type="pathway">
    <text evidence="1">Cofactor biosynthesis; tetrahydrofolate biosynthesis; 2-amino-4-hydroxy-6-hydroxymethyl-7,8-dihydropteridine diphosphate from 7,8-dihydroneopterin triphosphate: step 4/4.</text>
</comment>
<evidence type="ECO:0000313" key="16">
    <source>
        <dbReference type="Proteomes" id="UP000183945"/>
    </source>
</evidence>
<dbReference type="EMBL" id="FQVT01000016">
    <property type="protein sequence ID" value="SHG55520.1"/>
    <property type="molecule type" value="Genomic_DNA"/>
</dbReference>
<dbReference type="InterPro" id="IPR027417">
    <property type="entry name" value="P-loop_NTPase"/>
</dbReference>
<keyword evidence="16" id="KW-1185">Reference proteome</keyword>
<dbReference type="GO" id="GO:0003848">
    <property type="term" value="F:2-amino-4-hydroxy-6-hydroxymethyldihydropteridine diphosphokinase activity"/>
    <property type="evidence" value="ECO:0007669"/>
    <property type="project" value="UniProtKB-EC"/>
</dbReference>
<dbReference type="EC" id="2.7.6.3" evidence="3"/>
<dbReference type="PANTHER" id="PTHR43071:SF1">
    <property type="entry name" value="2-AMINO-4-HYDROXY-6-HYDROXYMETHYLDIHYDROPTERIDINE PYROPHOSPHOKINASE"/>
    <property type="match status" value="1"/>
</dbReference>
<protein>
    <recommendedName>
        <fullName evidence="4">2-amino-4-hydroxy-6-hydroxymethyldihydropteridine pyrophosphokinase</fullName>
        <ecNumber evidence="3">2.7.6.3</ecNumber>
    </recommendedName>
    <alternativeName>
        <fullName evidence="11">6-hydroxymethyl-7,8-dihydropterin pyrophosphokinase</fullName>
    </alternativeName>
    <alternativeName>
        <fullName evidence="12">7,8-dihydro-6-hydroxymethylpterin-pyrophosphokinase</fullName>
    </alternativeName>
</protein>
<dbReference type="CDD" id="cd01673">
    <property type="entry name" value="dNK"/>
    <property type="match status" value="1"/>
</dbReference>
<dbReference type="SUPFAM" id="SSF55083">
    <property type="entry name" value="6-hydroxymethyl-7,8-dihydropterin pyrophosphokinase, HPPK"/>
    <property type="match status" value="1"/>
</dbReference>
<proteinExistence type="inferred from homology"/>
<evidence type="ECO:0000256" key="8">
    <source>
        <dbReference type="ARBA" id="ARBA00022840"/>
    </source>
</evidence>
<dbReference type="GO" id="GO:0016301">
    <property type="term" value="F:kinase activity"/>
    <property type="evidence" value="ECO:0007669"/>
    <property type="project" value="UniProtKB-KW"/>
</dbReference>
<name>A0A1M5KS59_SALEC</name>
<feature type="domain" description="7,8-dihydro-6-hydroxymethylpterin-pyrophosphokinase" evidence="13">
    <location>
        <begin position="31"/>
        <end position="158"/>
    </location>
</feature>
<evidence type="ECO:0000256" key="5">
    <source>
        <dbReference type="ARBA" id="ARBA00022679"/>
    </source>
</evidence>
<keyword evidence="8" id="KW-0067">ATP-binding</keyword>
<gene>
    <name evidence="15" type="ORF">SAMN05444483_11620</name>
</gene>
<evidence type="ECO:0000256" key="7">
    <source>
        <dbReference type="ARBA" id="ARBA00022777"/>
    </source>
</evidence>
<organism evidence="15 16">
    <name type="scientific">Salegentibacter echinorum</name>
    <dbReference type="NCBI Taxonomy" id="1073325"/>
    <lineage>
        <taxon>Bacteria</taxon>
        <taxon>Pseudomonadati</taxon>
        <taxon>Bacteroidota</taxon>
        <taxon>Flavobacteriia</taxon>
        <taxon>Flavobacteriales</taxon>
        <taxon>Flavobacteriaceae</taxon>
        <taxon>Salegentibacter</taxon>
    </lineage>
</organism>
<dbReference type="SUPFAM" id="SSF52540">
    <property type="entry name" value="P-loop containing nucleoside triphosphate hydrolases"/>
    <property type="match status" value="1"/>
</dbReference>
<accession>A0A1M5KS59</accession>
<dbReference type="GO" id="GO:0005524">
    <property type="term" value="F:ATP binding"/>
    <property type="evidence" value="ECO:0007669"/>
    <property type="project" value="UniProtKB-KW"/>
</dbReference>
<dbReference type="NCBIfam" id="TIGR01498">
    <property type="entry name" value="folK"/>
    <property type="match status" value="1"/>
</dbReference>
<dbReference type="InterPro" id="IPR035907">
    <property type="entry name" value="Hppk_sf"/>
</dbReference>
<evidence type="ECO:0000259" key="13">
    <source>
        <dbReference type="Pfam" id="PF01288"/>
    </source>
</evidence>
<dbReference type="Pfam" id="PF01288">
    <property type="entry name" value="HPPK"/>
    <property type="match status" value="1"/>
</dbReference>
<dbReference type="GO" id="GO:0046654">
    <property type="term" value="P:tetrahydrofolate biosynthetic process"/>
    <property type="evidence" value="ECO:0007669"/>
    <property type="project" value="UniProtKB-UniPathway"/>
</dbReference>
<dbReference type="GO" id="GO:0046656">
    <property type="term" value="P:folic acid biosynthetic process"/>
    <property type="evidence" value="ECO:0007669"/>
    <property type="project" value="UniProtKB-KW"/>
</dbReference>
<dbReference type="InterPro" id="IPR000550">
    <property type="entry name" value="Hppk"/>
</dbReference>
<evidence type="ECO:0000256" key="6">
    <source>
        <dbReference type="ARBA" id="ARBA00022741"/>
    </source>
</evidence>
<keyword evidence="5" id="KW-0808">Transferase</keyword>
<dbReference type="STRING" id="1073325.SAMN05444483_11620"/>
<dbReference type="CDD" id="cd00483">
    <property type="entry name" value="HPPK"/>
    <property type="match status" value="1"/>
</dbReference>
<evidence type="ECO:0000256" key="3">
    <source>
        <dbReference type="ARBA" id="ARBA00013253"/>
    </source>
</evidence>
<keyword evidence="7 15" id="KW-0418">Kinase</keyword>
<evidence type="ECO:0000256" key="2">
    <source>
        <dbReference type="ARBA" id="ARBA00005810"/>
    </source>
</evidence>
<keyword evidence="9" id="KW-0289">Folate biosynthesis</keyword>
<evidence type="ECO:0000259" key="14">
    <source>
        <dbReference type="Pfam" id="PF01712"/>
    </source>
</evidence>
<dbReference type="InterPro" id="IPR031314">
    <property type="entry name" value="DNK_dom"/>
</dbReference>
<dbReference type="PANTHER" id="PTHR43071">
    <property type="entry name" value="2-AMINO-4-HYDROXY-6-HYDROXYMETHYLDIHYDROPTERIDINE PYROPHOSPHOKINASE"/>
    <property type="match status" value="1"/>
</dbReference>
<dbReference type="Gene3D" id="3.30.70.560">
    <property type="entry name" value="7,8-Dihydro-6-hydroxymethylpterin-pyrophosphokinase HPPK"/>
    <property type="match status" value="1"/>
</dbReference>
<dbReference type="AlphaFoldDB" id="A0A1M5KS59"/>
<sequence>MILFYLICCEIYSVLLIIFSTVNLNLPKIVYIALGSNVGERFEILQNALDEIFLEVGDVQQVSRVYETPAWGFSGNAFLNACVKVSTRFTAEEVLQKLLKIEANAGRKRSDSKNYQNRSLDLDIIFYEDKVIKTESLVVPHPQMQYRKFVLMPLVDIAAREIHPLLEQSVSSLLSTVEDKAEIKLIAKTLSLPKHSFSSHQFNYIAVEGNIGAGKTSFTSMVSQDFNAKLILERFKDNPFLPKFYENKERYAFPLEMSFLADRYQQLSDDLAQYDLFKDFVISDYDVFKSLIFAQITLPEEEFFLYHKLFHLMYKELVKPDLYIYLYQDTGRLLENIKSRGRDYEQNIQPEYLMEINKSYLNFIKTQTSMKVQIIDISGKDFVNNRRDYLEILKEIKAQKAPQPPKGE</sequence>
<evidence type="ECO:0000256" key="4">
    <source>
        <dbReference type="ARBA" id="ARBA00016218"/>
    </source>
</evidence>
<comment type="function">
    <text evidence="10">Catalyzes the transfer of pyrophosphate from adenosine triphosphate (ATP) to 6-hydroxymethyl-7,8-dihydropterin, an enzymatic step in folate biosynthesis pathway.</text>
</comment>
<dbReference type="Pfam" id="PF01712">
    <property type="entry name" value="dNK"/>
    <property type="match status" value="1"/>
</dbReference>
<evidence type="ECO:0000313" key="15">
    <source>
        <dbReference type="EMBL" id="SHG55520.1"/>
    </source>
</evidence>
<evidence type="ECO:0000256" key="1">
    <source>
        <dbReference type="ARBA" id="ARBA00005051"/>
    </source>
</evidence>
<feature type="domain" description="Deoxynucleoside kinase" evidence="14">
    <location>
        <begin position="205"/>
        <end position="397"/>
    </location>
</feature>
<dbReference type="Proteomes" id="UP000183945">
    <property type="component" value="Unassembled WGS sequence"/>
</dbReference>
<dbReference type="UniPathway" id="UPA00077">
    <property type="reaction ID" value="UER00155"/>
</dbReference>
<dbReference type="Gene3D" id="3.40.50.300">
    <property type="entry name" value="P-loop containing nucleotide triphosphate hydrolases"/>
    <property type="match status" value="1"/>
</dbReference>
<evidence type="ECO:0000256" key="12">
    <source>
        <dbReference type="ARBA" id="ARBA00033413"/>
    </source>
</evidence>
<reference evidence="16" key="1">
    <citation type="submission" date="2016-11" db="EMBL/GenBank/DDBJ databases">
        <authorList>
            <person name="Varghese N."/>
            <person name="Submissions S."/>
        </authorList>
    </citation>
    <scope>NUCLEOTIDE SEQUENCE [LARGE SCALE GENOMIC DNA]</scope>
    <source>
        <strain evidence="16">DSM 24579</strain>
    </source>
</reference>
<keyword evidence="6" id="KW-0547">Nucleotide-binding</keyword>
<evidence type="ECO:0000256" key="10">
    <source>
        <dbReference type="ARBA" id="ARBA00029409"/>
    </source>
</evidence>
<comment type="similarity">
    <text evidence="2">Belongs to the HPPK family.</text>
</comment>
<evidence type="ECO:0000256" key="11">
    <source>
        <dbReference type="ARBA" id="ARBA00029766"/>
    </source>
</evidence>